<dbReference type="Proteomes" id="UP000182811">
    <property type="component" value="Unassembled WGS sequence"/>
</dbReference>
<protein>
    <recommendedName>
        <fullName evidence="8">Type II secretion system protein GspF domain-containing protein</fullName>
    </recommendedName>
</protein>
<evidence type="ECO:0000313" key="4">
    <source>
        <dbReference type="EMBL" id="TYL12845.1"/>
    </source>
</evidence>
<dbReference type="PANTHER" id="PTHR35007">
    <property type="entry name" value="INTEGRAL MEMBRANE PROTEIN-RELATED"/>
    <property type="match status" value="1"/>
</dbReference>
<evidence type="ECO:0000313" key="5">
    <source>
        <dbReference type="Proteomes" id="UP000094598"/>
    </source>
</evidence>
<evidence type="ECO:0000313" key="6">
    <source>
        <dbReference type="Proteomes" id="UP000182811"/>
    </source>
</evidence>
<reference evidence="2 5" key="2">
    <citation type="submission" date="2016-08" db="EMBL/GenBank/DDBJ databases">
        <title>Moorella thermoacetica DSM 103132.</title>
        <authorList>
            <person name="Jendresen C.B."/>
            <person name="Redl S.M."/>
            <person name="Jensen T.O."/>
            <person name="Nielsen A.T."/>
        </authorList>
    </citation>
    <scope>NUCLEOTIDE SEQUENCE [LARGE SCALE GENOMIC DNA]</scope>
    <source>
        <strain evidence="2 5">DSM 103132</strain>
    </source>
</reference>
<sequence>MVIAAVLCAVAVLVWLVPLPRSIAVGKGDVRAALVADMAEVARAEGLEVDLSPLVRIRAAILACGVLWAAASLVGKGPAAAVTPLALTILGWRASKGYLKMAEKKREEDIAREFPLLISLVRVYAKASDLFMALDTARKVLRGELRRQLDVMDRELKVYPLNVALRRMAARCRYGPMDSFVSVLLFGITTGADVDAILAGFARKAYEARANEAKRKVKAQPVFMSILPVILGLLLLIVFVFPLFADIIQKLKF</sequence>
<evidence type="ECO:0000313" key="7">
    <source>
        <dbReference type="Proteomes" id="UP000322283"/>
    </source>
</evidence>
<accession>A0A1D7X8B2</accession>
<dbReference type="Proteomes" id="UP000322283">
    <property type="component" value="Unassembled WGS sequence"/>
</dbReference>
<evidence type="ECO:0000313" key="3">
    <source>
        <dbReference type="EMBL" id="OIQ59744.1"/>
    </source>
</evidence>
<evidence type="ECO:0008006" key="8">
    <source>
        <dbReference type="Google" id="ProtNLM"/>
    </source>
</evidence>
<feature type="transmembrane region" description="Helical" evidence="1">
    <location>
        <begin position="180"/>
        <end position="201"/>
    </location>
</feature>
<evidence type="ECO:0000256" key="1">
    <source>
        <dbReference type="SAM" id="Phobius"/>
    </source>
</evidence>
<dbReference type="GO" id="GO:0005886">
    <property type="term" value="C:plasma membrane"/>
    <property type="evidence" value="ECO:0007669"/>
    <property type="project" value="UniProtKB-SubCell"/>
</dbReference>
<feature type="transmembrane region" description="Helical" evidence="1">
    <location>
        <begin position="222"/>
        <end position="245"/>
    </location>
</feature>
<reference evidence="4 7" key="3">
    <citation type="submission" date="2019-05" db="EMBL/GenBank/DDBJ databases">
        <title>Genome sequence of Moorella thermoacetica ATCC 33924.</title>
        <authorList>
            <person name="Poehlein A."/>
            <person name="Bengelsdorf F.R."/>
            <person name="Duerre P."/>
            <person name="Daniel R."/>
        </authorList>
    </citation>
    <scope>NUCLEOTIDE SEQUENCE [LARGE SCALE GENOMIC DNA]</scope>
    <source>
        <strain evidence="4 7">ATCC 33924</strain>
    </source>
</reference>
<name>A0A1D7X8B2_NEOTH</name>
<dbReference type="EMBL" id="CP017019">
    <property type="protein sequence ID" value="AOQ23138.1"/>
    <property type="molecule type" value="Genomic_DNA"/>
</dbReference>
<dbReference type="EMBL" id="VCDX01000005">
    <property type="protein sequence ID" value="TYL12845.1"/>
    <property type="molecule type" value="Genomic_DNA"/>
</dbReference>
<keyword evidence="1" id="KW-1133">Transmembrane helix</keyword>
<dbReference type="Proteomes" id="UP000094598">
    <property type="component" value="Chromosome"/>
</dbReference>
<keyword evidence="1" id="KW-0472">Membrane</keyword>
<reference evidence="3 6" key="1">
    <citation type="submission" date="2016-08" db="EMBL/GenBank/DDBJ databases">
        <title>Genome-based comparison of Moorella thermoacetic strains.</title>
        <authorList>
            <person name="Poehlein A."/>
            <person name="Bengelsdorf F.R."/>
            <person name="Esser C."/>
            <person name="Duerre P."/>
            <person name="Daniel R."/>
        </authorList>
    </citation>
    <scope>NUCLEOTIDE SEQUENCE [LARGE SCALE GENOMIC DNA]</scope>
    <source>
        <strain evidence="3 6">DSM 21394</strain>
    </source>
</reference>
<keyword evidence="1" id="KW-0812">Transmembrane</keyword>
<dbReference type="EMBL" id="MDDC01000007">
    <property type="protein sequence ID" value="OIQ59744.1"/>
    <property type="molecule type" value="Genomic_DNA"/>
</dbReference>
<dbReference type="PANTHER" id="PTHR35007:SF2">
    <property type="entry name" value="PILUS ASSEMBLE PROTEIN"/>
    <property type="match status" value="1"/>
</dbReference>
<keyword evidence="7" id="KW-1185">Reference proteome</keyword>
<evidence type="ECO:0000313" key="2">
    <source>
        <dbReference type="EMBL" id="AOQ23138.1"/>
    </source>
</evidence>
<dbReference type="AlphaFoldDB" id="A0A1D7X8B2"/>
<gene>
    <name evidence="2" type="ORF">Maut_00675</name>
    <name evidence="3" type="ORF">MOTE_10000</name>
    <name evidence="4" type="ORF">MTAT_16680</name>
</gene>
<proteinExistence type="predicted"/>
<organism evidence="3 6">
    <name type="scientific">Neomoorella thermoacetica</name>
    <name type="common">Clostridium thermoaceticum</name>
    <dbReference type="NCBI Taxonomy" id="1525"/>
    <lineage>
        <taxon>Bacteria</taxon>
        <taxon>Bacillati</taxon>
        <taxon>Bacillota</taxon>
        <taxon>Clostridia</taxon>
        <taxon>Neomoorellales</taxon>
        <taxon>Neomoorellaceae</taxon>
        <taxon>Neomoorella</taxon>
    </lineage>
</organism>